<keyword evidence="4" id="KW-0597">Phosphoprotein</keyword>
<accession>A0A927F0K7</accession>
<comment type="caution">
    <text evidence="15">The sequence shown here is derived from an EMBL/GenBank/DDBJ whole genome shotgun (WGS) entry which is preliminary data.</text>
</comment>
<keyword evidence="9" id="KW-0902">Two-component regulatory system</keyword>
<dbReference type="EMBL" id="JACXYU010000007">
    <property type="protein sequence ID" value="MBD3932933.1"/>
    <property type="molecule type" value="Genomic_DNA"/>
</dbReference>
<dbReference type="PROSITE" id="PS50109">
    <property type="entry name" value="HIS_KIN"/>
    <property type="match status" value="1"/>
</dbReference>
<evidence type="ECO:0000256" key="6">
    <source>
        <dbReference type="ARBA" id="ARBA00022692"/>
    </source>
</evidence>
<dbReference type="GO" id="GO:0005886">
    <property type="term" value="C:plasma membrane"/>
    <property type="evidence" value="ECO:0007669"/>
    <property type="project" value="UniProtKB-SubCell"/>
</dbReference>
<dbReference type="SUPFAM" id="SSF47384">
    <property type="entry name" value="Homodimeric domain of signal transducing histidine kinase"/>
    <property type="match status" value="1"/>
</dbReference>
<dbReference type="RefSeq" id="WP_191210230.1">
    <property type="nucleotide sequence ID" value="NZ_BAABKL010000050.1"/>
</dbReference>
<dbReference type="InterPro" id="IPR036890">
    <property type="entry name" value="HATPase_C_sf"/>
</dbReference>
<dbReference type="AlphaFoldDB" id="A0A927F0K7"/>
<dbReference type="Gene3D" id="6.10.340.10">
    <property type="match status" value="1"/>
</dbReference>
<protein>
    <recommendedName>
        <fullName evidence="3">histidine kinase</fullName>
        <ecNumber evidence="3">2.7.13.3</ecNumber>
    </recommendedName>
</protein>
<dbReference type="InterPro" id="IPR003661">
    <property type="entry name" value="HisK_dim/P_dom"/>
</dbReference>
<feature type="coiled-coil region" evidence="10">
    <location>
        <begin position="170"/>
        <end position="197"/>
    </location>
</feature>
<gene>
    <name evidence="15" type="ORF">IF129_15410</name>
</gene>
<dbReference type="PANTHER" id="PTHR43304">
    <property type="entry name" value="PHYTOCHROME-LIKE PROTEIN CPH1"/>
    <property type="match status" value="1"/>
</dbReference>
<keyword evidence="6 12" id="KW-0812">Transmembrane</keyword>
<dbReference type="InterPro" id="IPR004358">
    <property type="entry name" value="Sig_transdc_His_kin-like_C"/>
</dbReference>
<dbReference type="Pfam" id="PF05227">
    <property type="entry name" value="CHASE3"/>
    <property type="match status" value="1"/>
</dbReference>
<dbReference type="CDD" id="cd06225">
    <property type="entry name" value="HAMP"/>
    <property type="match status" value="1"/>
</dbReference>
<evidence type="ECO:0000256" key="4">
    <source>
        <dbReference type="ARBA" id="ARBA00022553"/>
    </source>
</evidence>
<evidence type="ECO:0000256" key="8">
    <source>
        <dbReference type="ARBA" id="ARBA00022989"/>
    </source>
</evidence>
<dbReference type="EC" id="2.7.13.3" evidence="3"/>
<feature type="domain" description="HAMP" evidence="14">
    <location>
        <begin position="222"/>
        <end position="274"/>
    </location>
</feature>
<evidence type="ECO:0000256" key="1">
    <source>
        <dbReference type="ARBA" id="ARBA00000085"/>
    </source>
</evidence>
<feature type="compositionally biased region" description="Pro residues" evidence="11">
    <location>
        <begin position="544"/>
        <end position="553"/>
    </location>
</feature>
<dbReference type="InterPro" id="IPR007891">
    <property type="entry name" value="CHASE3"/>
</dbReference>
<keyword evidence="10" id="KW-0175">Coiled coil</keyword>
<dbReference type="SUPFAM" id="SSF158472">
    <property type="entry name" value="HAMP domain-like"/>
    <property type="match status" value="1"/>
</dbReference>
<dbReference type="InterPro" id="IPR052162">
    <property type="entry name" value="Sensor_kinase/Photoreceptor"/>
</dbReference>
<dbReference type="Gene3D" id="3.30.565.10">
    <property type="entry name" value="Histidine kinase-like ATPase, C-terminal domain"/>
    <property type="match status" value="1"/>
</dbReference>
<dbReference type="PROSITE" id="PS50885">
    <property type="entry name" value="HAMP"/>
    <property type="match status" value="1"/>
</dbReference>
<evidence type="ECO:0000256" key="10">
    <source>
        <dbReference type="SAM" id="Coils"/>
    </source>
</evidence>
<evidence type="ECO:0000313" key="16">
    <source>
        <dbReference type="Proteomes" id="UP000632289"/>
    </source>
</evidence>
<dbReference type="InterPro" id="IPR003594">
    <property type="entry name" value="HATPase_dom"/>
</dbReference>
<sequence length="571" mass="62121">MGAEPLSTTRASRARLRVQTWLHLVLGAVLLLVVGATVAGGVLLSRSATETDDLVDRLQPARVEAYRLQKALLDQETGVRGYVVSGNEEFLEPYTSGLRDEQAALRQLRPTADADATLAADLAEIERLAAAWRREHAEPLIRSATAGADPQSAALTAELRSSKETFDRMRATWRDQNRHLEEARDAAREELERSRRTHLWLFVGVLAAFVVTGVALAVLLHYAVARPLRALRRSVQRVGDGDFAHHIPAGGPADLHEVAESVEAMRGRIVAELDAARSREELLARRTADLDHHTEELRRSNSELEQFAYVASHDLQEPLRKVASFCQLLEKRYGEQLDERGRQYVDFAVDGAKRMQVLINDLLTFSRVGRLHDARDAVPLGGALDKALANLSTAVEETGARVERPADLPRVTGDPTLLTMLWQNLVGNAIKFRHAERAPVVGITAFPPGADAAGDGAEGDEAEERGAGPGLWTYCVTDNGIGVPGEFTEKVFVIFQRLHGRDAYAGTGIGLALCRKIVEHHGGRIWIDTAHTEGTRVCFTLPADPGPSLPAPTSPDTADTTAAPDAAGATR</sequence>
<reference evidence="15" key="1">
    <citation type="submission" date="2020-09" db="EMBL/GenBank/DDBJ databases">
        <title>Secondary metabolite and genome analysis of marine Streptomyces chumphonensis KK1-2T.</title>
        <authorList>
            <person name="Phongsopitanun W."/>
            <person name="Kanchanasin P."/>
            <person name="Pittayakhajonwut P."/>
            <person name="Suwanborirux K."/>
            <person name="Tanasupawat S."/>
        </authorList>
    </citation>
    <scope>NUCLEOTIDE SEQUENCE</scope>
    <source>
        <strain evidence="15">KK1-2</strain>
    </source>
</reference>
<keyword evidence="5" id="KW-0808">Transferase</keyword>
<organism evidence="15 16">
    <name type="scientific">Streptomyces chumphonensis</name>
    <dbReference type="NCBI Taxonomy" id="1214925"/>
    <lineage>
        <taxon>Bacteria</taxon>
        <taxon>Bacillati</taxon>
        <taxon>Actinomycetota</taxon>
        <taxon>Actinomycetes</taxon>
        <taxon>Kitasatosporales</taxon>
        <taxon>Streptomycetaceae</taxon>
        <taxon>Streptomyces</taxon>
    </lineage>
</organism>
<feature type="domain" description="Histidine kinase" evidence="13">
    <location>
        <begin position="310"/>
        <end position="545"/>
    </location>
</feature>
<dbReference type="InterPro" id="IPR036097">
    <property type="entry name" value="HisK_dim/P_sf"/>
</dbReference>
<dbReference type="SMART" id="SM00388">
    <property type="entry name" value="HisKA"/>
    <property type="match status" value="1"/>
</dbReference>
<dbReference type="SUPFAM" id="SSF55874">
    <property type="entry name" value="ATPase domain of HSP90 chaperone/DNA topoisomerase II/histidine kinase"/>
    <property type="match status" value="1"/>
</dbReference>
<evidence type="ECO:0000256" key="5">
    <source>
        <dbReference type="ARBA" id="ARBA00022679"/>
    </source>
</evidence>
<dbReference type="Pfam" id="PF00672">
    <property type="entry name" value="HAMP"/>
    <property type="match status" value="1"/>
</dbReference>
<keyword evidence="12" id="KW-0472">Membrane</keyword>
<comment type="subcellular location">
    <subcellularLocation>
        <location evidence="2">Cell membrane</location>
    </subcellularLocation>
</comment>
<dbReference type="SMART" id="SM00304">
    <property type="entry name" value="HAMP"/>
    <property type="match status" value="1"/>
</dbReference>
<keyword evidence="16" id="KW-1185">Reference proteome</keyword>
<dbReference type="Proteomes" id="UP000632289">
    <property type="component" value="Unassembled WGS sequence"/>
</dbReference>
<dbReference type="InterPro" id="IPR005467">
    <property type="entry name" value="His_kinase_dom"/>
</dbReference>
<dbReference type="PANTHER" id="PTHR43304:SF1">
    <property type="entry name" value="PAC DOMAIN-CONTAINING PROTEIN"/>
    <property type="match status" value="1"/>
</dbReference>
<evidence type="ECO:0000259" key="14">
    <source>
        <dbReference type="PROSITE" id="PS50885"/>
    </source>
</evidence>
<dbReference type="Gene3D" id="1.10.287.130">
    <property type="match status" value="1"/>
</dbReference>
<feature type="transmembrane region" description="Helical" evidence="12">
    <location>
        <begin position="199"/>
        <end position="224"/>
    </location>
</feature>
<evidence type="ECO:0000256" key="7">
    <source>
        <dbReference type="ARBA" id="ARBA00022777"/>
    </source>
</evidence>
<dbReference type="InterPro" id="IPR003660">
    <property type="entry name" value="HAMP_dom"/>
</dbReference>
<dbReference type="Pfam" id="PF00512">
    <property type="entry name" value="HisKA"/>
    <property type="match status" value="1"/>
</dbReference>
<evidence type="ECO:0000256" key="2">
    <source>
        <dbReference type="ARBA" id="ARBA00004236"/>
    </source>
</evidence>
<keyword evidence="7" id="KW-0418">Kinase</keyword>
<keyword evidence="8 12" id="KW-1133">Transmembrane helix</keyword>
<dbReference type="PRINTS" id="PR00344">
    <property type="entry name" value="BCTRLSENSOR"/>
</dbReference>
<evidence type="ECO:0000313" key="15">
    <source>
        <dbReference type="EMBL" id="MBD3932933.1"/>
    </source>
</evidence>
<proteinExistence type="predicted"/>
<feature type="region of interest" description="Disordered" evidence="11">
    <location>
        <begin position="543"/>
        <end position="571"/>
    </location>
</feature>
<evidence type="ECO:0000259" key="13">
    <source>
        <dbReference type="PROSITE" id="PS50109"/>
    </source>
</evidence>
<feature type="compositionally biased region" description="Low complexity" evidence="11">
    <location>
        <begin position="554"/>
        <end position="571"/>
    </location>
</feature>
<evidence type="ECO:0000256" key="11">
    <source>
        <dbReference type="SAM" id="MobiDB-lite"/>
    </source>
</evidence>
<evidence type="ECO:0000256" key="3">
    <source>
        <dbReference type="ARBA" id="ARBA00012438"/>
    </source>
</evidence>
<evidence type="ECO:0000256" key="12">
    <source>
        <dbReference type="SAM" id="Phobius"/>
    </source>
</evidence>
<dbReference type="CDD" id="cd00082">
    <property type="entry name" value="HisKA"/>
    <property type="match status" value="1"/>
</dbReference>
<comment type="catalytic activity">
    <reaction evidence="1">
        <text>ATP + protein L-histidine = ADP + protein N-phospho-L-histidine.</text>
        <dbReference type="EC" id="2.7.13.3"/>
    </reaction>
</comment>
<dbReference type="GO" id="GO:0000155">
    <property type="term" value="F:phosphorelay sensor kinase activity"/>
    <property type="evidence" value="ECO:0007669"/>
    <property type="project" value="InterPro"/>
</dbReference>
<dbReference type="SMART" id="SM00387">
    <property type="entry name" value="HATPase_c"/>
    <property type="match status" value="1"/>
</dbReference>
<dbReference type="Pfam" id="PF02518">
    <property type="entry name" value="HATPase_c"/>
    <property type="match status" value="1"/>
</dbReference>
<name>A0A927F0K7_9ACTN</name>
<feature type="transmembrane region" description="Helical" evidence="12">
    <location>
        <begin position="20"/>
        <end position="44"/>
    </location>
</feature>
<evidence type="ECO:0000256" key="9">
    <source>
        <dbReference type="ARBA" id="ARBA00023012"/>
    </source>
</evidence>